<keyword evidence="2" id="KW-0808">Transferase</keyword>
<evidence type="ECO:0000313" key="5">
    <source>
        <dbReference type="EMBL" id="NHB75266.1"/>
    </source>
</evidence>
<keyword evidence="6" id="KW-1185">Reference proteome</keyword>
<keyword evidence="1 5" id="KW-0489">Methyltransferase</keyword>
<evidence type="ECO:0000256" key="2">
    <source>
        <dbReference type="ARBA" id="ARBA00022679"/>
    </source>
</evidence>
<dbReference type="PANTHER" id="PTHR43464">
    <property type="entry name" value="METHYLTRANSFERASE"/>
    <property type="match status" value="1"/>
</dbReference>
<gene>
    <name evidence="5" type="ORF">G8O29_00745</name>
</gene>
<comment type="caution">
    <text evidence="5">The sequence shown here is derived from an EMBL/GenBank/DDBJ whole genome shotgun (WGS) entry which is preliminary data.</text>
</comment>
<evidence type="ECO:0000256" key="3">
    <source>
        <dbReference type="ARBA" id="ARBA00022691"/>
    </source>
</evidence>
<dbReference type="Proteomes" id="UP001515660">
    <property type="component" value="Unassembled WGS sequence"/>
</dbReference>
<dbReference type="SUPFAM" id="SSF53335">
    <property type="entry name" value="S-adenosyl-L-methionine-dependent methyltransferases"/>
    <property type="match status" value="1"/>
</dbReference>
<dbReference type="CDD" id="cd02440">
    <property type="entry name" value="AdoMet_MTases"/>
    <property type="match status" value="1"/>
</dbReference>
<dbReference type="PANTHER" id="PTHR43464:SF19">
    <property type="entry name" value="UBIQUINONE BIOSYNTHESIS O-METHYLTRANSFERASE, MITOCHONDRIAL"/>
    <property type="match status" value="1"/>
</dbReference>
<protein>
    <submittedName>
        <fullName evidence="5">Class I SAM-dependent methyltransferase</fullName>
    </submittedName>
</protein>
<evidence type="ECO:0000259" key="4">
    <source>
        <dbReference type="Pfam" id="PF13649"/>
    </source>
</evidence>
<organism evidence="5 6">
    <name type="scientific">Rhodobacter calidifons</name>
    <dbReference type="NCBI Taxonomy" id="2715277"/>
    <lineage>
        <taxon>Bacteria</taxon>
        <taxon>Pseudomonadati</taxon>
        <taxon>Pseudomonadota</taxon>
        <taxon>Alphaproteobacteria</taxon>
        <taxon>Rhodobacterales</taxon>
        <taxon>Rhodobacter group</taxon>
        <taxon>Rhodobacter</taxon>
    </lineage>
</organism>
<dbReference type="GO" id="GO:0032259">
    <property type="term" value="P:methylation"/>
    <property type="evidence" value="ECO:0007669"/>
    <property type="project" value="UniProtKB-KW"/>
</dbReference>
<reference evidence="5 6" key="1">
    <citation type="journal article" date="2022" name="Microorganisms">
        <title>Genome Sequence and Characterization of a Xanthorhodopsin-Containing, Aerobic Anoxygenic Phototrophic Rhodobacter Species, Isolated from Mesophilic Conditions at Yellowstone National Park.</title>
        <authorList>
            <person name="Kyndt J.A."/>
            <person name="Robertson S."/>
            <person name="Shoffstall I.B."/>
            <person name="Ramaley R.F."/>
            <person name="Meyer T.E."/>
        </authorList>
    </citation>
    <scope>NUCLEOTIDE SEQUENCE [LARGE SCALE GENOMIC DNA]</scope>
    <source>
        <strain evidence="5 6">M37P</strain>
    </source>
</reference>
<dbReference type="InterPro" id="IPR041698">
    <property type="entry name" value="Methyltransf_25"/>
</dbReference>
<name>A0ABX0G1Y3_9RHOB</name>
<dbReference type="InterPro" id="IPR029063">
    <property type="entry name" value="SAM-dependent_MTases_sf"/>
</dbReference>
<evidence type="ECO:0000313" key="6">
    <source>
        <dbReference type="Proteomes" id="UP001515660"/>
    </source>
</evidence>
<dbReference type="GO" id="GO:0008168">
    <property type="term" value="F:methyltransferase activity"/>
    <property type="evidence" value="ECO:0007669"/>
    <property type="project" value="UniProtKB-KW"/>
</dbReference>
<accession>A0ABX0G1Y3</accession>
<feature type="domain" description="Methyltransferase" evidence="4">
    <location>
        <begin position="43"/>
        <end position="137"/>
    </location>
</feature>
<sequence length="219" mass="23943">MTTDTAHRYWNAEWQKSDGSSPWAIPEPWVMDHASTLPSGARILDLGAGIGRHALALAEAGHRVTALDAAEAAVAAIAAAAFAKGLTIETVEAPMTDLPFADASFDHVLAWNVIYHGDEAVVRRALSEVARVTRPGGTFLATMLSARRLPVEQARAPGREISRNTWVFEGPGDKVHPHYFCTAPDLLSLLWGFEVLTLFDRPHEKPGSWHWHLLAERLG</sequence>
<dbReference type="Gene3D" id="3.40.50.150">
    <property type="entry name" value="Vaccinia Virus protein VP39"/>
    <property type="match status" value="1"/>
</dbReference>
<dbReference type="Pfam" id="PF13649">
    <property type="entry name" value="Methyltransf_25"/>
    <property type="match status" value="1"/>
</dbReference>
<evidence type="ECO:0000256" key="1">
    <source>
        <dbReference type="ARBA" id="ARBA00022603"/>
    </source>
</evidence>
<keyword evidence="3" id="KW-0949">S-adenosyl-L-methionine</keyword>
<proteinExistence type="predicted"/>
<dbReference type="EMBL" id="JAANHS010000001">
    <property type="protein sequence ID" value="NHB75266.1"/>
    <property type="molecule type" value="Genomic_DNA"/>
</dbReference>